<evidence type="ECO:0000256" key="3">
    <source>
        <dbReference type="ARBA" id="ARBA00023125"/>
    </source>
</evidence>
<dbReference type="InterPro" id="IPR004107">
    <property type="entry name" value="Integrase_SAM-like_N"/>
</dbReference>
<accession>W1TYW8</accession>
<reference evidence="9 10" key="1">
    <citation type="submission" date="2013-12" db="EMBL/GenBank/DDBJ databases">
        <title>A Varibaculum cambriense genome reconstructed from a premature infant gut community with otherwise low bacterial novelty that shifts toward anaerobic metabolism during the third week of life.</title>
        <authorList>
            <person name="Brown C.T."/>
            <person name="Sharon I."/>
            <person name="Thomas B.C."/>
            <person name="Castelle C.J."/>
            <person name="Morowitz M.J."/>
            <person name="Banfield J.F."/>
        </authorList>
    </citation>
    <scope>NUCLEOTIDE SEQUENCE [LARGE SCALE GENOMIC DNA]</scope>
    <source>
        <strain evidence="10">DORA_7</strain>
    </source>
</reference>
<dbReference type="Gene3D" id="1.10.443.10">
    <property type="entry name" value="Intergrase catalytic core"/>
    <property type="match status" value="1"/>
</dbReference>
<evidence type="ECO:0000259" key="8">
    <source>
        <dbReference type="PROSITE" id="PS51900"/>
    </source>
</evidence>
<comment type="caution">
    <text evidence="9">The sequence shown here is derived from an EMBL/GenBank/DDBJ whole genome shotgun (WGS) entry which is preliminary data.</text>
</comment>
<dbReference type="AlphaFoldDB" id="W1TYW8"/>
<sequence>MPISFLKRSCPEVAFIERKKIKMKYTKTKYPNIYTYETTKGKRYYVRRSFMFQGKKQEANKSSLKTISEARAELAKIEKRIADQTIAINPNVTVEEYWEKFYEKRVETGRWTPNTEVYYKSTFKLHILPFWGKTKLKNLSRNEYEKHIANLLKVRPKASVRIIHSCFMTMLNDAIMNGNISANRLNGIYVGDSLIAKKNKRITLDQFQIWMQEAEKVMDKTFFGLTYLAIFGLRRGEILGLRHCDVNINVNGRAVLHLQDSRGNHTKNGRHGLKTKSSERWVTLDNTGTELLLSLMSNAEAVKKKLNIIKEVEWDYISIDQKGRLINPNKLNREFERVNDVVGFRVTPHMLRHFFTTQSIIAGVPMEALSQALGHTKMYMTDKYNQVHDELSAQVSDAFIAQISPRNSPTNLHIL</sequence>
<feature type="domain" description="Tyr recombinase" evidence="7">
    <location>
        <begin position="197"/>
        <end position="397"/>
    </location>
</feature>
<dbReference type="GO" id="GO:0015074">
    <property type="term" value="P:DNA integration"/>
    <property type="evidence" value="ECO:0007669"/>
    <property type="project" value="UniProtKB-KW"/>
</dbReference>
<name>W1TYW8_STRAP</name>
<comment type="similarity">
    <text evidence="1">Belongs to the 'phage' integrase family.</text>
</comment>
<feature type="domain" description="Core-binding (CB)" evidence="8">
    <location>
        <begin position="92"/>
        <end position="175"/>
    </location>
</feature>
<evidence type="ECO:0000256" key="5">
    <source>
        <dbReference type="PROSITE-ProRule" id="PRU01248"/>
    </source>
</evidence>
<dbReference type="EMBL" id="AZMF01000127">
    <property type="protein sequence ID" value="ETI84523.1"/>
    <property type="molecule type" value="Genomic_DNA"/>
</dbReference>
<evidence type="ECO:0008006" key="11">
    <source>
        <dbReference type="Google" id="ProtNLM"/>
    </source>
</evidence>
<dbReference type="PROSITE" id="PS51900">
    <property type="entry name" value="CB"/>
    <property type="match status" value="1"/>
</dbReference>
<evidence type="ECO:0000313" key="9">
    <source>
        <dbReference type="EMBL" id="ETI84523.1"/>
    </source>
</evidence>
<dbReference type="eggNOG" id="COG0582">
    <property type="taxonomic scope" value="Bacteria"/>
</dbReference>
<dbReference type="InterPro" id="IPR002104">
    <property type="entry name" value="Integrase_catalytic"/>
</dbReference>
<dbReference type="PROSITE" id="PS51898">
    <property type="entry name" value="TYR_RECOMBINASE"/>
    <property type="match status" value="1"/>
</dbReference>
<dbReference type="Gene3D" id="1.10.150.130">
    <property type="match status" value="1"/>
</dbReference>
<dbReference type="InterPro" id="IPR013762">
    <property type="entry name" value="Integrase-like_cat_sf"/>
</dbReference>
<feature type="coiled-coil region" evidence="6">
    <location>
        <begin position="60"/>
        <end position="87"/>
    </location>
</feature>
<protein>
    <recommendedName>
        <fullName evidence="11">Integrase</fullName>
    </recommendedName>
</protein>
<evidence type="ECO:0000256" key="4">
    <source>
        <dbReference type="ARBA" id="ARBA00023172"/>
    </source>
</evidence>
<dbReference type="InterPro" id="IPR044068">
    <property type="entry name" value="CB"/>
</dbReference>
<evidence type="ECO:0000256" key="2">
    <source>
        <dbReference type="ARBA" id="ARBA00022908"/>
    </source>
</evidence>
<evidence type="ECO:0000256" key="6">
    <source>
        <dbReference type="SAM" id="Coils"/>
    </source>
</evidence>
<evidence type="ECO:0000259" key="7">
    <source>
        <dbReference type="PROSITE" id="PS51898"/>
    </source>
</evidence>
<organism evidence="9 10">
    <name type="scientific">Streptococcus anginosus DORA_7</name>
    <dbReference type="NCBI Taxonomy" id="1403946"/>
    <lineage>
        <taxon>Bacteria</taxon>
        <taxon>Bacillati</taxon>
        <taxon>Bacillota</taxon>
        <taxon>Bacilli</taxon>
        <taxon>Lactobacillales</taxon>
        <taxon>Streptococcaceae</taxon>
        <taxon>Streptococcus</taxon>
        <taxon>Streptococcus anginosus group</taxon>
    </lineage>
</organism>
<dbReference type="Pfam" id="PF00589">
    <property type="entry name" value="Phage_integrase"/>
    <property type="match status" value="1"/>
</dbReference>
<dbReference type="Pfam" id="PF14659">
    <property type="entry name" value="Phage_int_SAM_3"/>
    <property type="match status" value="1"/>
</dbReference>
<gene>
    <name evidence="9" type="ORF">Q615_SPAC00127G0167</name>
</gene>
<dbReference type="PANTHER" id="PTHR30629">
    <property type="entry name" value="PROPHAGE INTEGRASE"/>
    <property type="match status" value="1"/>
</dbReference>
<keyword evidence="3 5" id="KW-0238">DNA-binding</keyword>
<evidence type="ECO:0000256" key="1">
    <source>
        <dbReference type="ARBA" id="ARBA00008857"/>
    </source>
</evidence>
<dbReference type="InterPro" id="IPR050808">
    <property type="entry name" value="Phage_Integrase"/>
</dbReference>
<evidence type="ECO:0000313" key="10">
    <source>
        <dbReference type="Proteomes" id="UP000018846"/>
    </source>
</evidence>
<proteinExistence type="inferred from homology"/>
<dbReference type="Proteomes" id="UP000018846">
    <property type="component" value="Unassembled WGS sequence"/>
</dbReference>
<dbReference type="InterPro" id="IPR010998">
    <property type="entry name" value="Integrase_recombinase_N"/>
</dbReference>
<dbReference type="PANTHER" id="PTHR30629:SF2">
    <property type="entry name" value="PROPHAGE INTEGRASE INTS-RELATED"/>
    <property type="match status" value="1"/>
</dbReference>
<dbReference type="GO" id="GO:0003677">
    <property type="term" value="F:DNA binding"/>
    <property type="evidence" value="ECO:0007669"/>
    <property type="project" value="UniProtKB-UniRule"/>
</dbReference>
<dbReference type="PATRIC" id="fig|1403946.3.peg.1593"/>
<keyword evidence="4" id="KW-0233">DNA recombination</keyword>
<keyword evidence="2" id="KW-0229">DNA integration</keyword>
<keyword evidence="6" id="KW-0175">Coiled coil</keyword>
<dbReference type="GO" id="GO:0006310">
    <property type="term" value="P:DNA recombination"/>
    <property type="evidence" value="ECO:0007669"/>
    <property type="project" value="UniProtKB-KW"/>
</dbReference>
<dbReference type="SUPFAM" id="SSF56349">
    <property type="entry name" value="DNA breaking-rejoining enzymes"/>
    <property type="match status" value="1"/>
</dbReference>
<dbReference type="CDD" id="cd00397">
    <property type="entry name" value="DNA_BRE_C"/>
    <property type="match status" value="1"/>
</dbReference>
<dbReference type="InterPro" id="IPR011010">
    <property type="entry name" value="DNA_brk_join_enz"/>
</dbReference>